<name>K0JXU9_SACES</name>
<dbReference type="Proteomes" id="UP000006281">
    <property type="component" value="Chromosome"/>
</dbReference>
<organism evidence="1 2">
    <name type="scientific">Saccharothrix espanaensis (strain ATCC 51144 / DSM 44229 / JCM 9112 / NBRC 15066 / NRRL 15764)</name>
    <dbReference type="NCBI Taxonomy" id="1179773"/>
    <lineage>
        <taxon>Bacteria</taxon>
        <taxon>Bacillati</taxon>
        <taxon>Actinomycetota</taxon>
        <taxon>Actinomycetes</taxon>
        <taxon>Pseudonocardiales</taxon>
        <taxon>Pseudonocardiaceae</taxon>
        <taxon>Saccharothrix</taxon>
    </lineage>
</organism>
<protein>
    <submittedName>
        <fullName evidence="1">Uncharacterized protein</fullName>
    </submittedName>
</protein>
<dbReference type="HOGENOM" id="CLU_2652279_0_0_11"/>
<evidence type="ECO:0000313" key="1">
    <source>
        <dbReference type="EMBL" id="CCH30966.1"/>
    </source>
</evidence>
<dbReference type="AlphaFoldDB" id="K0JXU9"/>
<proteinExistence type="predicted"/>
<dbReference type="KEGG" id="sesp:BN6_36710"/>
<accession>K0JXU9</accession>
<sequence>MGAVGGRAGPALGAGHDARALREAVRVTAGAAGVEAVGVGFAVRSSDDEEFTGFVHARLPRLRRLAHLMCGDAHRA</sequence>
<dbReference type="EMBL" id="HE804045">
    <property type="protein sequence ID" value="CCH30966.1"/>
    <property type="molecule type" value="Genomic_DNA"/>
</dbReference>
<evidence type="ECO:0000313" key="2">
    <source>
        <dbReference type="Proteomes" id="UP000006281"/>
    </source>
</evidence>
<reference evidence="1 2" key="1">
    <citation type="journal article" date="2012" name="BMC Genomics">
        <title>Complete genome sequence of Saccharothrix espanaensis DSM 44229T and comparison to the other completely sequenced Pseudonocardiaceae.</title>
        <authorList>
            <person name="Strobel T."/>
            <person name="Al-Dilaimi A."/>
            <person name="Blom J."/>
            <person name="Gessner A."/>
            <person name="Kalinowski J."/>
            <person name="Luzhetska M."/>
            <person name="Puhler A."/>
            <person name="Szczepanowski R."/>
            <person name="Bechthold A."/>
            <person name="Ruckert C."/>
        </authorList>
    </citation>
    <scope>NUCLEOTIDE SEQUENCE [LARGE SCALE GENOMIC DNA]</scope>
    <source>
        <strain evidence="2">ATCC 51144 / DSM 44229 / JCM 9112 / NBRC 15066 / NRRL 15764</strain>
    </source>
</reference>
<gene>
    <name evidence="1" type="ordered locus">BN6_36710</name>
</gene>
<dbReference type="PATRIC" id="fig|1179773.3.peg.3670"/>
<keyword evidence="2" id="KW-1185">Reference proteome</keyword>